<accession>A0A7J7VYY9</accession>
<comment type="caution">
    <text evidence="2">The sequence shown here is derived from an EMBL/GenBank/DDBJ whole genome shotgun (WGS) entry which is preliminary data.</text>
</comment>
<sequence>MAHTSLYSCLNVLTVKREYTEDDAGLRNLNAFLALNQALTPTPSSAPTSIGPPSPAYTSTSLNLGLTPFLRPTTLWPSCVPRRSALMLIAFFGCPLLCGWALGVPALSAGMHLPLMLAVGLYPVP</sequence>
<evidence type="ECO:0000256" key="1">
    <source>
        <dbReference type="SAM" id="Phobius"/>
    </source>
</evidence>
<protein>
    <submittedName>
        <fullName evidence="2">Uncharacterized protein</fullName>
    </submittedName>
</protein>
<keyword evidence="3" id="KW-1185">Reference proteome</keyword>
<dbReference type="AlphaFoldDB" id="A0A7J7VYY9"/>
<keyword evidence="1" id="KW-1133">Transmembrane helix</keyword>
<organism evidence="2 3">
    <name type="scientific">Myotis myotis</name>
    <name type="common">Greater mouse-eared bat</name>
    <name type="synonym">Vespertilio myotis</name>
    <dbReference type="NCBI Taxonomy" id="51298"/>
    <lineage>
        <taxon>Eukaryota</taxon>
        <taxon>Metazoa</taxon>
        <taxon>Chordata</taxon>
        <taxon>Craniata</taxon>
        <taxon>Vertebrata</taxon>
        <taxon>Euteleostomi</taxon>
        <taxon>Mammalia</taxon>
        <taxon>Eutheria</taxon>
        <taxon>Laurasiatheria</taxon>
        <taxon>Chiroptera</taxon>
        <taxon>Yangochiroptera</taxon>
        <taxon>Vespertilionidae</taxon>
        <taxon>Myotis</taxon>
    </lineage>
</organism>
<name>A0A7J7VYY9_MYOMY</name>
<keyword evidence="1" id="KW-0472">Membrane</keyword>
<dbReference type="EMBL" id="JABWUV010000009">
    <property type="protein sequence ID" value="KAF6330352.1"/>
    <property type="molecule type" value="Genomic_DNA"/>
</dbReference>
<evidence type="ECO:0000313" key="2">
    <source>
        <dbReference type="EMBL" id="KAF6330352.1"/>
    </source>
</evidence>
<dbReference type="Proteomes" id="UP000527355">
    <property type="component" value="Unassembled WGS sequence"/>
</dbReference>
<feature type="transmembrane region" description="Helical" evidence="1">
    <location>
        <begin position="85"/>
        <end position="107"/>
    </location>
</feature>
<evidence type="ECO:0000313" key="3">
    <source>
        <dbReference type="Proteomes" id="UP000527355"/>
    </source>
</evidence>
<keyword evidence="1" id="KW-0812">Transmembrane</keyword>
<reference evidence="2 3" key="1">
    <citation type="journal article" date="2020" name="Nature">
        <title>Six reference-quality genomes reveal evolution of bat adaptations.</title>
        <authorList>
            <person name="Jebb D."/>
            <person name="Huang Z."/>
            <person name="Pippel M."/>
            <person name="Hughes G.M."/>
            <person name="Lavrichenko K."/>
            <person name="Devanna P."/>
            <person name="Winkler S."/>
            <person name="Jermiin L.S."/>
            <person name="Skirmuntt E.C."/>
            <person name="Katzourakis A."/>
            <person name="Burkitt-Gray L."/>
            <person name="Ray D.A."/>
            <person name="Sullivan K.A.M."/>
            <person name="Roscito J.G."/>
            <person name="Kirilenko B.M."/>
            <person name="Davalos L.M."/>
            <person name="Corthals A.P."/>
            <person name="Power M.L."/>
            <person name="Jones G."/>
            <person name="Ransome R.D."/>
            <person name="Dechmann D.K.N."/>
            <person name="Locatelli A.G."/>
            <person name="Puechmaille S.J."/>
            <person name="Fedrigo O."/>
            <person name="Jarvis E.D."/>
            <person name="Hiller M."/>
            <person name="Vernes S.C."/>
            <person name="Myers E.W."/>
            <person name="Teeling E.C."/>
        </authorList>
    </citation>
    <scope>NUCLEOTIDE SEQUENCE [LARGE SCALE GENOMIC DNA]</scope>
    <source>
        <strain evidence="2">MMyoMyo1</strain>
        <tissue evidence="2">Flight muscle</tissue>
    </source>
</reference>
<proteinExistence type="predicted"/>
<gene>
    <name evidence="2" type="ORF">mMyoMyo1_012342</name>
</gene>